<name>A0A3P1SNL6_9GAMM</name>
<comment type="caution">
    <text evidence="2">The sequence shown here is derived from an EMBL/GenBank/DDBJ whole genome shotgun (WGS) entry which is preliminary data.</text>
</comment>
<proteinExistence type="predicted"/>
<feature type="transmembrane region" description="Helical" evidence="1">
    <location>
        <begin position="41"/>
        <end position="57"/>
    </location>
</feature>
<reference evidence="2 3" key="1">
    <citation type="submission" date="2018-11" db="EMBL/GenBank/DDBJ databases">
        <title>The draft genome sequence of Amphritea balenae JAMM 1525T.</title>
        <authorList>
            <person name="Fang Z."/>
            <person name="Zhang Y."/>
            <person name="Han X."/>
        </authorList>
    </citation>
    <scope>NUCLEOTIDE SEQUENCE [LARGE SCALE GENOMIC DNA]</scope>
    <source>
        <strain evidence="2 3">JAMM 1525</strain>
    </source>
</reference>
<accession>A0A3P1SNL6</accession>
<sequence length="187" mass="20834">MNNSKTSTSIDLIWISTDEIVCLLESTKAAHELFQRMKINVLYYFSFLYSLLVSRFVGEKRACAYLKIIWMFALLTVEINGAGQQGENSMKMFFIAVLIVIVSGCAINSKQVQEDRHQEVTKRLDKLESYMGWLIGQYRDHNHPYGPGSFSGRTVVPQCSSNADCTGDSNCVCDFGSGVCACVASPN</sequence>
<keyword evidence="1" id="KW-0812">Transmembrane</keyword>
<dbReference type="RefSeq" id="WP_124926825.1">
    <property type="nucleotide sequence ID" value="NZ_BMOH01000007.1"/>
</dbReference>
<protein>
    <submittedName>
        <fullName evidence="2">Uncharacterized protein</fullName>
    </submittedName>
</protein>
<dbReference type="EMBL" id="RQXV01000008">
    <property type="protein sequence ID" value="RRC98245.1"/>
    <property type="molecule type" value="Genomic_DNA"/>
</dbReference>
<dbReference type="AlphaFoldDB" id="A0A3P1SNL6"/>
<feature type="transmembrane region" description="Helical" evidence="1">
    <location>
        <begin position="89"/>
        <end position="107"/>
    </location>
</feature>
<evidence type="ECO:0000313" key="2">
    <source>
        <dbReference type="EMBL" id="RRC98245.1"/>
    </source>
</evidence>
<keyword evidence="1" id="KW-0472">Membrane</keyword>
<dbReference type="Proteomes" id="UP000267535">
    <property type="component" value="Unassembled WGS sequence"/>
</dbReference>
<evidence type="ECO:0000256" key="1">
    <source>
        <dbReference type="SAM" id="Phobius"/>
    </source>
</evidence>
<feature type="transmembrane region" description="Helical" evidence="1">
    <location>
        <begin position="64"/>
        <end position="83"/>
    </location>
</feature>
<organism evidence="2 3">
    <name type="scientific">Amphritea balenae</name>
    <dbReference type="NCBI Taxonomy" id="452629"/>
    <lineage>
        <taxon>Bacteria</taxon>
        <taxon>Pseudomonadati</taxon>
        <taxon>Pseudomonadota</taxon>
        <taxon>Gammaproteobacteria</taxon>
        <taxon>Oceanospirillales</taxon>
        <taxon>Oceanospirillaceae</taxon>
        <taxon>Amphritea</taxon>
    </lineage>
</organism>
<keyword evidence="1" id="KW-1133">Transmembrane helix</keyword>
<keyword evidence="3" id="KW-1185">Reference proteome</keyword>
<gene>
    <name evidence="2" type="ORF">EHS89_14230</name>
</gene>
<evidence type="ECO:0000313" key="3">
    <source>
        <dbReference type="Proteomes" id="UP000267535"/>
    </source>
</evidence>